<dbReference type="Pfam" id="PF03551">
    <property type="entry name" value="PadR"/>
    <property type="match status" value="1"/>
</dbReference>
<dbReference type="HOGENOM" id="CLU_063440_3_3_9"/>
<dbReference type="PATRIC" id="fig|742737.3.peg.3907"/>
<gene>
    <name evidence="2" type="ORF">HMPREF9473_03923</name>
</gene>
<dbReference type="RefSeq" id="WP_006781914.1">
    <property type="nucleotide sequence ID" value="NZ_CP040506.1"/>
</dbReference>
<sequence length="110" mass="12677">MDKRYMALGTSMMVLKLLEQQSMYGYQIIKELEWQSQQVFCLQEGTLYPILHGLEQQGAVTGVQKIAENGRTRKYYEITEHGRKVLAEKTAEWQVYQDAVNRVIGGEVFG</sequence>
<dbReference type="PANTHER" id="PTHR43252:SF7">
    <property type="entry name" value="TRANSCRIPTIONAL REGULATOR YQJI"/>
    <property type="match status" value="1"/>
</dbReference>
<organism evidence="2 3">
    <name type="scientific">Hungatella hathewayi WAL-18680</name>
    <dbReference type="NCBI Taxonomy" id="742737"/>
    <lineage>
        <taxon>Bacteria</taxon>
        <taxon>Bacillati</taxon>
        <taxon>Bacillota</taxon>
        <taxon>Clostridia</taxon>
        <taxon>Lachnospirales</taxon>
        <taxon>Lachnospiraceae</taxon>
        <taxon>Hungatella</taxon>
    </lineage>
</organism>
<dbReference type="InterPro" id="IPR036390">
    <property type="entry name" value="WH_DNA-bd_sf"/>
</dbReference>
<evidence type="ECO:0000313" key="2">
    <source>
        <dbReference type="EMBL" id="EHI58159.1"/>
    </source>
</evidence>
<dbReference type="SUPFAM" id="SSF46785">
    <property type="entry name" value="Winged helix' DNA-binding domain"/>
    <property type="match status" value="1"/>
</dbReference>
<dbReference type="Gene3D" id="1.10.10.10">
    <property type="entry name" value="Winged helix-like DNA-binding domain superfamily/Winged helix DNA-binding domain"/>
    <property type="match status" value="1"/>
</dbReference>
<dbReference type="PANTHER" id="PTHR43252">
    <property type="entry name" value="TRANSCRIPTIONAL REGULATOR YQJI"/>
    <property type="match status" value="1"/>
</dbReference>
<dbReference type="AlphaFoldDB" id="G5IK95"/>
<evidence type="ECO:0000313" key="3">
    <source>
        <dbReference type="Proteomes" id="UP000005384"/>
    </source>
</evidence>
<keyword evidence="3" id="KW-1185">Reference proteome</keyword>
<protein>
    <recommendedName>
        <fullName evidence="1">Transcription regulator PadR N-terminal domain-containing protein</fullName>
    </recommendedName>
</protein>
<dbReference type="InterPro" id="IPR005149">
    <property type="entry name" value="Tscrpt_reg_PadR_N"/>
</dbReference>
<evidence type="ECO:0000259" key="1">
    <source>
        <dbReference type="Pfam" id="PF03551"/>
    </source>
</evidence>
<dbReference type="Proteomes" id="UP000005384">
    <property type="component" value="Unassembled WGS sequence"/>
</dbReference>
<dbReference type="EMBL" id="ADLN01000107">
    <property type="protein sequence ID" value="EHI58159.1"/>
    <property type="molecule type" value="Genomic_DNA"/>
</dbReference>
<dbReference type="InterPro" id="IPR036388">
    <property type="entry name" value="WH-like_DNA-bd_sf"/>
</dbReference>
<dbReference type="OrthoDB" id="9808017at2"/>
<reference evidence="2 3" key="1">
    <citation type="submission" date="2011-08" db="EMBL/GenBank/DDBJ databases">
        <title>The Genome Sequence of Clostridium hathewayi WAL-18680.</title>
        <authorList>
            <consortium name="The Broad Institute Genome Sequencing Platform"/>
            <person name="Earl A."/>
            <person name="Ward D."/>
            <person name="Feldgarden M."/>
            <person name="Gevers D."/>
            <person name="Finegold S.M."/>
            <person name="Summanen P.H."/>
            <person name="Molitoris D.R."/>
            <person name="Song M."/>
            <person name="Daigneault M."/>
            <person name="Allen-Vercoe E."/>
            <person name="Young S.K."/>
            <person name="Zeng Q."/>
            <person name="Gargeya S."/>
            <person name="Fitzgerald M."/>
            <person name="Haas B."/>
            <person name="Abouelleil A."/>
            <person name="Alvarado L."/>
            <person name="Arachchi H.M."/>
            <person name="Berlin A."/>
            <person name="Brown A."/>
            <person name="Chapman S.B."/>
            <person name="Chen Z."/>
            <person name="Dunbar C."/>
            <person name="Freedman E."/>
            <person name="Gearin G."/>
            <person name="Gellesch M."/>
            <person name="Goldberg J."/>
            <person name="Griggs A."/>
            <person name="Gujja S."/>
            <person name="Heiman D."/>
            <person name="Howarth C."/>
            <person name="Larson L."/>
            <person name="Lui A."/>
            <person name="MacDonald P.J.P."/>
            <person name="Montmayeur A."/>
            <person name="Murphy C."/>
            <person name="Neiman D."/>
            <person name="Pearson M."/>
            <person name="Priest M."/>
            <person name="Roberts A."/>
            <person name="Saif S."/>
            <person name="Shea T."/>
            <person name="Shenoy N."/>
            <person name="Sisk P."/>
            <person name="Stolte C."/>
            <person name="Sykes S."/>
            <person name="Wortman J."/>
            <person name="Nusbaum C."/>
            <person name="Birren B."/>
        </authorList>
    </citation>
    <scope>NUCLEOTIDE SEQUENCE [LARGE SCALE GENOMIC DNA]</scope>
    <source>
        <strain evidence="2 3">WAL-18680</strain>
    </source>
</reference>
<name>G5IK95_9FIRM</name>
<proteinExistence type="predicted"/>
<comment type="caution">
    <text evidence="2">The sequence shown here is derived from an EMBL/GenBank/DDBJ whole genome shotgun (WGS) entry which is preliminary data.</text>
</comment>
<feature type="domain" description="Transcription regulator PadR N-terminal" evidence="1">
    <location>
        <begin position="14"/>
        <end position="88"/>
    </location>
</feature>
<accession>G5IK95</accession>